<dbReference type="InterPro" id="IPR003961">
    <property type="entry name" value="FN3_dom"/>
</dbReference>
<keyword evidence="2" id="KW-0378">Hydrolase</keyword>
<keyword evidence="1" id="KW-0119">Carbohydrate metabolism</keyword>
<gene>
    <name evidence="6" type="ORF">GSF22_15970</name>
</gene>
<keyword evidence="3" id="KW-0624">Polysaccharide degradation</keyword>
<dbReference type="RefSeq" id="WP_208814387.1">
    <property type="nucleotide sequence ID" value="NZ_WVUH01000126.1"/>
</dbReference>
<dbReference type="SUPFAM" id="SSF51445">
    <property type="entry name" value="(Trans)glycosidases"/>
    <property type="match status" value="1"/>
</dbReference>
<comment type="caution">
    <text evidence="6">The sequence shown here is derived from an EMBL/GenBank/DDBJ whole genome shotgun (WGS) entry which is preliminary data.</text>
</comment>
<dbReference type="PROSITE" id="PS51173">
    <property type="entry name" value="CBM2"/>
    <property type="match status" value="1"/>
</dbReference>
<dbReference type="InterPro" id="IPR017853">
    <property type="entry name" value="GH"/>
</dbReference>
<evidence type="ECO:0000256" key="3">
    <source>
        <dbReference type="ARBA" id="ARBA00023326"/>
    </source>
</evidence>
<protein>
    <submittedName>
        <fullName evidence="6">Alpha-L-arabinofuranosidase</fullName>
    </submittedName>
</protein>
<dbReference type="InterPro" id="IPR001919">
    <property type="entry name" value="CBD2"/>
</dbReference>
<dbReference type="PROSITE" id="PS50853">
    <property type="entry name" value="FN3"/>
    <property type="match status" value="1"/>
</dbReference>
<feature type="domain" description="CBM2" evidence="5">
    <location>
        <begin position="595"/>
        <end position="707"/>
    </location>
</feature>
<dbReference type="Gene3D" id="3.20.20.80">
    <property type="entry name" value="Glycosidases"/>
    <property type="match status" value="1"/>
</dbReference>
<dbReference type="SUPFAM" id="SSF51011">
    <property type="entry name" value="Glycosyl hydrolase domain"/>
    <property type="match status" value="1"/>
</dbReference>
<feature type="domain" description="Fibronectin type-III" evidence="4">
    <location>
        <begin position="507"/>
        <end position="597"/>
    </location>
</feature>
<accession>A0ABS3VSI2</accession>
<dbReference type="EMBL" id="WVUH01000126">
    <property type="protein sequence ID" value="MBO4207494.1"/>
    <property type="molecule type" value="Genomic_DNA"/>
</dbReference>
<dbReference type="InterPro" id="IPR013780">
    <property type="entry name" value="Glyco_hydro_b"/>
</dbReference>
<evidence type="ECO:0000313" key="7">
    <source>
        <dbReference type="Proteomes" id="UP000823521"/>
    </source>
</evidence>
<evidence type="ECO:0000313" key="6">
    <source>
        <dbReference type="EMBL" id="MBO4207494.1"/>
    </source>
</evidence>
<dbReference type="SMART" id="SM00060">
    <property type="entry name" value="FN3"/>
    <property type="match status" value="1"/>
</dbReference>
<organism evidence="6 7">
    <name type="scientific">Micromonospora echinofusca</name>
    <dbReference type="NCBI Taxonomy" id="47858"/>
    <lineage>
        <taxon>Bacteria</taxon>
        <taxon>Bacillati</taxon>
        <taxon>Actinomycetota</taxon>
        <taxon>Actinomycetes</taxon>
        <taxon>Micromonosporales</taxon>
        <taxon>Micromonosporaceae</taxon>
        <taxon>Micromonospora</taxon>
    </lineage>
</organism>
<dbReference type="InterPro" id="IPR036116">
    <property type="entry name" value="FN3_sf"/>
</dbReference>
<sequence length="707" mass="74519">MQNPRRYGYENPIPLSPPVRPARGRWTALAASLLLATGVLAAVDPPTVRAAASDPVSVTVNLRAGLATVPETALGVNHAIWDQNLGTNETSDLLRAAGVQMLRYPGGSYADIYHWKTHTAPGGYVAPNTDFDTFMAAARRVGAQPMIIANYGTGTPEEAAEWVHYANVTKGYGAKYWTVGNENYGNGHYGSGWEADHHPDKSATYYANLVVDYADAMKAVDPTIKVGAVLTMPGNWPDGITAGTDPGPWNQAVLSIAGPKIDFVDVHWYPGGTAAESLARTSHIDDAAYLLRQQIDRYAGPDAARIGISFTELNVGQGTTTQPGALFLADAYSDLLEQGVFTVQWWNVHNGIGTVSTIAGHTDYGDYGMLSSGGCTSDGTICEPPLNTPFAAYHGLTMLSRFARTGDQFVRAGTDQPLVTAHAVRRANGEVAVLLVNKDSDNSYPVAIDYAGFTPSTAAPTVHTHTNGATAITTSQSGSATSRTLPPYSLTTLVLRPAGATTGQPGAPGQPTVAAVTDRTATISWPAGTAGADPVAKYEVYRQHGAVSEQLGETTGTSYTVGNLDPGSRYTVNVLTRDAAGRVSWSSPPLTFTTGSPTDSRCSVRFTKGTDWGNGYVGTIDIVNNGPDPVSGWTLTYTWPTTWQQVSSGWSANWAQTGTTVRVTNTDDNRQIPGGGGSTSAGFVGAYSGPNVLPTAFTLNGVPCTTR</sequence>
<dbReference type="SUPFAM" id="SSF49384">
    <property type="entry name" value="Carbohydrate-binding domain"/>
    <property type="match status" value="1"/>
</dbReference>
<dbReference type="Pfam" id="PF00041">
    <property type="entry name" value="fn3"/>
    <property type="match status" value="1"/>
</dbReference>
<reference evidence="6 7" key="1">
    <citation type="submission" date="2019-12" db="EMBL/GenBank/DDBJ databases">
        <title>Whole genome sequencing of endophytic Actinobacterium Micromonospora sp. MPMI6T.</title>
        <authorList>
            <person name="Evv R."/>
            <person name="Podile A.R."/>
        </authorList>
    </citation>
    <scope>NUCLEOTIDE SEQUENCE [LARGE SCALE GENOMIC DNA]</scope>
    <source>
        <strain evidence="6 7">MPMI6</strain>
    </source>
</reference>
<dbReference type="CDD" id="cd00063">
    <property type="entry name" value="FN3"/>
    <property type="match status" value="1"/>
</dbReference>
<dbReference type="PANTHER" id="PTHR43576">
    <property type="entry name" value="ALPHA-L-ARABINOFURANOSIDASE C-RELATED"/>
    <property type="match status" value="1"/>
</dbReference>
<dbReference type="Pfam" id="PF00553">
    <property type="entry name" value="CBM_2"/>
    <property type="match status" value="1"/>
</dbReference>
<evidence type="ECO:0000256" key="1">
    <source>
        <dbReference type="ARBA" id="ARBA00023277"/>
    </source>
</evidence>
<dbReference type="Gene3D" id="2.60.40.290">
    <property type="match status" value="1"/>
</dbReference>
<proteinExistence type="predicted"/>
<evidence type="ECO:0000259" key="5">
    <source>
        <dbReference type="PROSITE" id="PS51173"/>
    </source>
</evidence>
<dbReference type="InterPro" id="IPR013783">
    <property type="entry name" value="Ig-like_fold"/>
</dbReference>
<keyword evidence="7" id="KW-1185">Reference proteome</keyword>
<dbReference type="SUPFAM" id="SSF49265">
    <property type="entry name" value="Fibronectin type III"/>
    <property type="match status" value="1"/>
</dbReference>
<dbReference type="Gene3D" id="2.60.40.10">
    <property type="entry name" value="Immunoglobulins"/>
    <property type="match status" value="1"/>
</dbReference>
<dbReference type="Gene3D" id="2.60.40.1180">
    <property type="entry name" value="Golgi alpha-mannosidase II"/>
    <property type="match status" value="1"/>
</dbReference>
<name>A0ABS3VSI2_MICEH</name>
<dbReference type="InterPro" id="IPR012291">
    <property type="entry name" value="CBM2_carb-bd_dom_sf"/>
</dbReference>
<evidence type="ECO:0000256" key="2">
    <source>
        <dbReference type="ARBA" id="ARBA00023295"/>
    </source>
</evidence>
<dbReference type="Proteomes" id="UP000823521">
    <property type="component" value="Unassembled WGS sequence"/>
</dbReference>
<keyword evidence="2" id="KW-0326">Glycosidase</keyword>
<dbReference type="InterPro" id="IPR008965">
    <property type="entry name" value="CBM2/CBM3_carb-bd_dom_sf"/>
</dbReference>
<dbReference type="SMART" id="SM00637">
    <property type="entry name" value="CBD_II"/>
    <property type="match status" value="1"/>
</dbReference>
<evidence type="ECO:0000259" key="4">
    <source>
        <dbReference type="PROSITE" id="PS50853"/>
    </source>
</evidence>